<evidence type="ECO:0000313" key="2">
    <source>
        <dbReference type="Proteomes" id="UP001183607"/>
    </source>
</evidence>
<proteinExistence type="predicted"/>
<accession>A0ABD5EFH2</accession>
<dbReference type="Gene3D" id="3.40.50.10210">
    <property type="match status" value="1"/>
</dbReference>
<evidence type="ECO:0000313" key="1">
    <source>
        <dbReference type="EMBL" id="MDT0419527.1"/>
    </source>
</evidence>
<comment type="caution">
    <text evidence="1">The sequence shown here is derived from an EMBL/GenBank/DDBJ whole genome shotgun (WGS) entry which is preliminary data.</text>
</comment>
<dbReference type="AlphaFoldDB" id="A0ABD5EFH2"/>
<dbReference type="PANTHER" id="PTHR43463:SF1">
    <property type="entry name" value="NICOTINATE-NUCLEOTIDE--DIMETHYLBENZIMIDAZOLE PHOSPHORIBOSYLTRANSFERASE"/>
    <property type="match status" value="1"/>
</dbReference>
<dbReference type="InterPro" id="IPR003200">
    <property type="entry name" value="Nict_dMeBzImd_PRibTrfase"/>
</dbReference>
<sequence>ARDLHQPDPADPIGVLAAVGGLEHAAMVGFLLGGASLRTPVVLDGVSAGAAALVARAIAPEALAVLTSLRRLDPRLVVSEREAVALAPAISRWLATGMDRSRLADTLTTGLPARFLTRPAALLAFRLKDTPLPAPLHRTPAPHPPRPHPFQTCDTCDRVFRAPTPGLCRDCHDSPRLDATA</sequence>
<gene>
    <name evidence="1" type="ORF">RM574_29045</name>
</gene>
<feature type="non-terminal residue" evidence="1">
    <location>
        <position position="1"/>
    </location>
</feature>
<dbReference type="Proteomes" id="UP001183607">
    <property type="component" value="Unassembled WGS sequence"/>
</dbReference>
<name>A0ABD5EFH2_9ACTN</name>
<dbReference type="SUPFAM" id="SSF52733">
    <property type="entry name" value="Nicotinate mononucleotide:5,6-dimethylbenzimidazole phosphoribosyltransferase (CobT)"/>
    <property type="match status" value="1"/>
</dbReference>
<dbReference type="EMBL" id="JAVRER010000084">
    <property type="protein sequence ID" value="MDT0419527.1"/>
    <property type="molecule type" value="Genomic_DNA"/>
</dbReference>
<organism evidence="1 2">
    <name type="scientific">Streptomyces evansiae</name>
    <dbReference type="NCBI Taxonomy" id="3075535"/>
    <lineage>
        <taxon>Bacteria</taxon>
        <taxon>Bacillati</taxon>
        <taxon>Actinomycetota</taxon>
        <taxon>Actinomycetes</taxon>
        <taxon>Kitasatosporales</taxon>
        <taxon>Streptomycetaceae</taxon>
        <taxon>Streptomyces</taxon>
    </lineage>
</organism>
<dbReference type="PANTHER" id="PTHR43463">
    <property type="entry name" value="NICOTINATE-NUCLEOTIDE--DIMETHYLBENZIMIDAZOLE PHOSPHORIBOSYLTRANSFERASE"/>
    <property type="match status" value="1"/>
</dbReference>
<reference evidence="2" key="1">
    <citation type="submission" date="2023-07" db="EMBL/GenBank/DDBJ databases">
        <title>30 novel species of actinomycetes from the DSMZ collection.</title>
        <authorList>
            <person name="Nouioui I."/>
        </authorList>
    </citation>
    <scope>NUCLEOTIDE SEQUENCE [LARGE SCALE GENOMIC DNA]</scope>
    <source>
        <strain evidence="2">DSM 41982</strain>
    </source>
</reference>
<keyword evidence="1" id="KW-0328">Glycosyltransferase</keyword>
<protein>
    <submittedName>
        <fullName evidence="1">Nicotinate-nucleotide--dimethylbenzimidazole phosphoribosyltransferase</fullName>
        <ecNumber evidence="1">2.4.2.21</ecNumber>
    </submittedName>
</protein>
<dbReference type="GO" id="GO:0008939">
    <property type="term" value="F:nicotinate-nucleotide-dimethylbenzimidazole phosphoribosyltransferase activity"/>
    <property type="evidence" value="ECO:0007669"/>
    <property type="project" value="UniProtKB-EC"/>
</dbReference>
<dbReference type="EC" id="2.4.2.21" evidence="1"/>
<dbReference type="InterPro" id="IPR036087">
    <property type="entry name" value="Nict_dMeBzImd_PRibTrfase_sf"/>
</dbReference>
<dbReference type="RefSeq" id="WP_311677715.1">
    <property type="nucleotide sequence ID" value="NZ_JAVRER010000084.1"/>
</dbReference>
<dbReference type="Pfam" id="PF02277">
    <property type="entry name" value="DBI_PRT"/>
    <property type="match status" value="1"/>
</dbReference>
<keyword evidence="1" id="KW-0808">Transferase</keyword>